<dbReference type="EMBL" id="BEZZ01270558">
    <property type="protein sequence ID" value="GCC49674.1"/>
    <property type="molecule type" value="Genomic_DNA"/>
</dbReference>
<feature type="non-terminal residue" evidence="1">
    <location>
        <position position="1"/>
    </location>
</feature>
<protein>
    <submittedName>
        <fullName evidence="1">Uncharacterized protein</fullName>
    </submittedName>
</protein>
<reference evidence="1 2" key="1">
    <citation type="journal article" date="2018" name="Nat. Ecol. Evol.">
        <title>Shark genomes provide insights into elasmobranch evolution and the origin of vertebrates.</title>
        <authorList>
            <person name="Hara Y"/>
            <person name="Yamaguchi K"/>
            <person name="Onimaru K"/>
            <person name="Kadota M"/>
            <person name="Koyanagi M"/>
            <person name="Keeley SD"/>
            <person name="Tatsumi K"/>
            <person name="Tanaka K"/>
            <person name="Motone F"/>
            <person name="Kageyama Y"/>
            <person name="Nozu R"/>
            <person name="Adachi N"/>
            <person name="Nishimura O"/>
            <person name="Nakagawa R"/>
            <person name="Tanegashima C"/>
            <person name="Kiyatake I"/>
            <person name="Matsumoto R"/>
            <person name="Murakumo K"/>
            <person name="Nishida K"/>
            <person name="Terakita A"/>
            <person name="Kuratani S"/>
            <person name="Sato K"/>
            <person name="Hyodo S Kuraku.S."/>
        </authorList>
    </citation>
    <scope>NUCLEOTIDE SEQUENCE [LARGE SCALE GENOMIC DNA]</scope>
</reference>
<comment type="caution">
    <text evidence="1">The sequence shown here is derived from an EMBL/GenBank/DDBJ whole genome shotgun (WGS) entry which is preliminary data.</text>
</comment>
<name>A0A401U420_CHIPU</name>
<evidence type="ECO:0000313" key="1">
    <source>
        <dbReference type="EMBL" id="GCC49674.1"/>
    </source>
</evidence>
<dbReference type="Proteomes" id="UP000287033">
    <property type="component" value="Unassembled WGS sequence"/>
</dbReference>
<keyword evidence="2" id="KW-1185">Reference proteome</keyword>
<proteinExistence type="predicted"/>
<gene>
    <name evidence="1" type="ORF">chiPu_0033719</name>
</gene>
<organism evidence="1 2">
    <name type="scientific">Chiloscyllium punctatum</name>
    <name type="common">Brownbanded bambooshark</name>
    <name type="synonym">Hemiscyllium punctatum</name>
    <dbReference type="NCBI Taxonomy" id="137246"/>
    <lineage>
        <taxon>Eukaryota</taxon>
        <taxon>Metazoa</taxon>
        <taxon>Chordata</taxon>
        <taxon>Craniata</taxon>
        <taxon>Vertebrata</taxon>
        <taxon>Chondrichthyes</taxon>
        <taxon>Elasmobranchii</taxon>
        <taxon>Galeomorphii</taxon>
        <taxon>Galeoidea</taxon>
        <taxon>Orectolobiformes</taxon>
        <taxon>Hemiscylliidae</taxon>
        <taxon>Chiloscyllium</taxon>
    </lineage>
</organism>
<sequence length="63" mass="6845">SRELVEDVGELVLININCGGGAAADEKKIRAGFENSRMVHGSEAVFGTIVARTTKWKNRTVEL</sequence>
<evidence type="ECO:0000313" key="2">
    <source>
        <dbReference type="Proteomes" id="UP000287033"/>
    </source>
</evidence>
<dbReference type="AlphaFoldDB" id="A0A401U420"/>
<accession>A0A401U420</accession>